<keyword evidence="7 11" id="KW-0472">Membrane</keyword>
<evidence type="ECO:0000259" key="13">
    <source>
        <dbReference type="PROSITE" id="PS50853"/>
    </source>
</evidence>
<accession>A0A3P9MKD1</accession>
<protein>
    <submittedName>
        <fullName evidence="14">Colony stimulating factor 3 receptor</fullName>
    </submittedName>
</protein>
<dbReference type="Proteomes" id="UP000265180">
    <property type="component" value="Chromosome 16"/>
</dbReference>
<evidence type="ECO:0000256" key="12">
    <source>
        <dbReference type="SAM" id="SignalP"/>
    </source>
</evidence>
<keyword evidence="4 12" id="KW-0732">Signal</keyword>
<evidence type="ECO:0000256" key="5">
    <source>
        <dbReference type="ARBA" id="ARBA00022737"/>
    </source>
</evidence>
<keyword evidence="5" id="KW-0677">Repeat</keyword>
<feature type="signal peptide" evidence="12">
    <location>
        <begin position="1"/>
        <end position="18"/>
    </location>
</feature>
<dbReference type="PANTHER" id="PTHR48423">
    <property type="entry name" value="INTERLEUKIN-27 RECEPTOR SUBUNIT ALPHA"/>
    <property type="match status" value="1"/>
</dbReference>
<feature type="transmembrane region" description="Helical" evidence="11">
    <location>
        <begin position="613"/>
        <end position="634"/>
    </location>
</feature>
<keyword evidence="10" id="KW-0393">Immunoglobulin domain</keyword>
<reference evidence="14" key="4">
    <citation type="submission" date="2025-09" db="UniProtKB">
        <authorList>
            <consortium name="Ensembl"/>
        </authorList>
    </citation>
    <scope>IDENTIFICATION</scope>
    <source>
        <strain evidence="14">HNI</strain>
    </source>
</reference>
<reference evidence="14 15" key="2">
    <citation type="submission" date="2017-04" db="EMBL/GenBank/DDBJ databases">
        <title>CpG methylation of centromeres and impact of large insertions on vertebrate speciation.</title>
        <authorList>
            <person name="Ichikawa K."/>
            <person name="Yoshimura J."/>
            <person name="Morishita S."/>
        </authorList>
    </citation>
    <scope>NUCLEOTIDE SEQUENCE</scope>
    <source>
        <strain evidence="14 15">HNI</strain>
    </source>
</reference>
<evidence type="ECO:0000256" key="9">
    <source>
        <dbReference type="ARBA" id="ARBA00023180"/>
    </source>
</evidence>
<dbReference type="InterPro" id="IPR036116">
    <property type="entry name" value="FN3_sf"/>
</dbReference>
<evidence type="ECO:0000313" key="15">
    <source>
        <dbReference type="Proteomes" id="UP000265180"/>
    </source>
</evidence>
<keyword evidence="8" id="KW-0675">Receptor</keyword>
<dbReference type="Pfam" id="PF00041">
    <property type="entry name" value="fn3"/>
    <property type="match status" value="2"/>
</dbReference>
<reference evidence="14" key="3">
    <citation type="submission" date="2025-08" db="UniProtKB">
        <authorList>
            <consortium name="Ensembl"/>
        </authorList>
    </citation>
    <scope>IDENTIFICATION</scope>
    <source>
        <strain evidence="14">HNI</strain>
    </source>
</reference>
<feature type="domain" description="Fibronectin type-III" evidence="13">
    <location>
        <begin position="516"/>
        <end position="611"/>
    </location>
</feature>
<organism evidence="14 15">
    <name type="scientific">Oryzias latipes</name>
    <name type="common">Japanese rice fish</name>
    <name type="synonym">Japanese killifish</name>
    <dbReference type="NCBI Taxonomy" id="8090"/>
    <lineage>
        <taxon>Eukaryota</taxon>
        <taxon>Metazoa</taxon>
        <taxon>Chordata</taxon>
        <taxon>Craniata</taxon>
        <taxon>Vertebrata</taxon>
        <taxon>Euteleostomi</taxon>
        <taxon>Actinopterygii</taxon>
        <taxon>Neopterygii</taxon>
        <taxon>Teleostei</taxon>
        <taxon>Neoteleostei</taxon>
        <taxon>Acanthomorphata</taxon>
        <taxon>Ovalentaria</taxon>
        <taxon>Atherinomorphae</taxon>
        <taxon>Beloniformes</taxon>
        <taxon>Adrianichthyidae</taxon>
        <taxon>Oryziinae</taxon>
        <taxon>Oryzias</taxon>
    </lineage>
</organism>
<evidence type="ECO:0000256" key="1">
    <source>
        <dbReference type="ARBA" id="ARBA00004479"/>
    </source>
</evidence>
<evidence type="ECO:0000256" key="7">
    <source>
        <dbReference type="ARBA" id="ARBA00023136"/>
    </source>
</evidence>
<dbReference type="Ensembl" id="ENSORLT00020034736.1">
    <property type="protein sequence ID" value="ENSORLP00020033413.1"/>
    <property type="gene ID" value="ENSORLG00020019377.1"/>
</dbReference>
<evidence type="ECO:0000256" key="4">
    <source>
        <dbReference type="ARBA" id="ARBA00022729"/>
    </source>
</evidence>
<evidence type="ECO:0000256" key="11">
    <source>
        <dbReference type="SAM" id="Phobius"/>
    </source>
</evidence>
<sequence>MIVTWMLLIAMLVALVNGARNGDNLNRCADVQSSSPVVRLGSPVNATCVVDKGCPLFLGQAVQLEWLLDSEVIPGSTEFNENETKSTVAISSFNHTKAVLTCYIKNFDQIVGGVQIHAGYPPEVPQNLSCQANLTRPISLTCSWDPGELQTYLHTSYSLHSKTRESNYTYEAPAGVHRYTIPRSDLSLFSDMNIYVKAVNELGQAISTAITLEPVSSAKLDPPKIEWITVPKKPGCLQLKWILIQNSWIQIRSLNLEVLVKAADSRHLPIKQIDCNKTKNCDVVTLRSLLHGTQYWVQIRVRVKKGPWSEWSSSQTEVTLESAPTGRFDTLANVSWYRKPTQLNISLFWKPSKQFNANGQNISYIISRSHKPQLGILCSTSWKYCSFPLSSRVKKVYLTAVNRAGKSPPTVIHIYPPQDQTTIQDVTAVPLDNQSFLVQWTHLVSTDLTGFVVEWRPMLKENLSHVHFEKVDKNQTKLILAGNFEPYKPYRISVYPRYKHGIGLSHSVMAYLRQKAPSTVPEIKIKNTWMSSVELTWEKIPLDQQNGFIQHYTIFYWGKKEALKVQTADSKTTEMILKNLEPESLYTAFMMLGTFGGSLNGSTITFKTDQFDMMITGSGVGVLLIIIIAFLAFFSIQKSRIKVRLWPDVPDPANSSIKRWPPESTQYTCGSWNNDEPNPKYLSHLSFLDLTTKLSKEEDDLWFNSREDTSDLGESLCGSPLIPEYTASNSSSVPYATVIFSAPCNSPAPEEPPAYLRSESTQPLLEREESFSPQCYQNVASGVKSEQCFFGQFQDYLPETVDDPAIAWDDFPFLSALSMYDNESD</sequence>
<reference key="1">
    <citation type="journal article" date="2007" name="Nature">
        <title>The medaka draft genome and insights into vertebrate genome evolution.</title>
        <authorList>
            <person name="Kasahara M."/>
            <person name="Naruse K."/>
            <person name="Sasaki S."/>
            <person name="Nakatani Y."/>
            <person name="Qu W."/>
            <person name="Ahsan B."/>
            <person name="Yamada T."/>
            <person name="Nagayasu Y."/>
            <person name="Doi K."/>
            <person name="Kasai Y."/>
            <person name="Jindo T."/>
            <person name="Kobayashi D."/>
            <person name="Shimada A."/>
            <person name="Toyoda A."/>
            <person name="Kuroki Y."/>
            <person name="Fujiyama A."/>
            <person name="Sasaki T."/>
            <person name="Shimizu A."/>
            <person name="Asakawa S."/>
            <person name="Shimizu N."/>
            <person name="Hashimoto S."/>
            <person name="Yang J."/>
            <person name="Lee Y."/>
            <person name="Matsushima K."/>
            <person name="Sugano S."/>
            <person name="Sakaizumi M."/>
            <person name="Narita T."/>
            <person name="Ohishi K."/>
            <person name="Haga S."/>
            <person name="Ohta F."/>
            <person name="Nomoto H."/>
            <person name="Nogata K."/>
            <person name="Morishita T."/>
            <person name="Endo T."/>
            <person name="Shin-I T."/>
            <person name="Takeda H."/>
            <person name="Morishita S."/>
            <person name="Kohara Y."/>
        </authorList>
    </citation>
    <scope>NUCLEOTIDE SEQUENCE [LARGE SCALE GENOMIC DNA]</scope>
    <source>
        <strain>Hd-rR</strain>
    </source>
</reference>
<dbReference type="Gene3D" id="2.60.40.10">
    <property type="entry name" value="Immunoglobulins"/>
    <property type="match status" value="6"/>
</dbReference>
<dbReference type="SMART" id="SM00060">
    <property type="entry name" value="FN3"/>
    <property type="match status" value="4"/>
</dbReference>
<feature type="domain" description="Fibronectin type-III" evidence="13">
    <location>
        <begin position="124"/>
        <end position="221"/>
    </location>
</feature>
<dbReference type="SUPFAM" id="SSF48726">
    <property type="entry name" value="Immunoglobulin"/>
    <property type="match status" value="1"/>
</dbReference>
<evidence type="ECO:0000256" key="3">
    <source>
        <dbReference type="ARBA" id="ARBA00022692"/>
    </source>
</evidence>
<keyword evidence="6 11" id="KW-1133">Transmembrane helix</keyword>
<comment type="similarity">
    <text evidence="2">Belongs to the type I cytokine receptor family. Type 2 subfamily.</text>
</comment>
<name>A0A3P9MKD1_ORYLA</name>
<keyword evidence="3 11" id="KW-0812">Transmembrane</keyword>
<evidence type="ECO:0000313" key="14">
    <source>
        <dbReference type="Ensembl" id="ENSORLP00020033413.1"/>
    </source>
</evidence>
<dbReference type="PROSITE" id="PS50853">
    <property type="entry name" value="FN3"/>
    <property type="match status" value="4"/>
</dbReference>
<feature type="domain" description="Fibronectin type-III" evidence="13">
    <location>
        <begin position="416"/>
        <end position="515"/>
    </location>
</feature>
<feature type="domain" description="Fibronectin type-III" evidence="13">
    <location>
        <begin position="222"/>
        <end position="322"/>
    </location>
</feature>
<dbReference type="InterPro" id="IPR036179">
    <property type="entry name" value="Ig-like_dom_sf"/>
</dbReference>
<evidence type="ECO:0000256" key="8">
    <source>
        <dbReference type="ARBA" id="ARBA00023170"/>
    </source>
</evidence>
<evidence type="ECO:0000256" key="10">
    <source>
        <dbReference type="ARBA" id="ARBA00023319"/>
    </source>
</evidence>
<dbReference type="InterPro" id="IPR052672">
    <property type="entry name" value="Type1_Cytokine_Rcpt_Type2"/>
</dbReference>
<comment type="subcellular location">
    <subcellularLocation>
        <location evidence="1">Membrane</location>
        <topology evidence="1">Single-pass type I membrane protein</topology>
    </subcellularLocation>
</comment>
<dbReference type="SUPFAM" id="SSF49265">
    <property type="entry name" value="Fibronectin type III"/>
    <property type="match status" value="3"/>
</dbReference>
<dbReference type="CDD" id="cd00063">
    <property type="entry name" value="FN3"/>
    <property type="match status" value="2"/>
</dbReference>
<dbReference type="GO" id="GO:0005886">
    <property type="term" value="C:plasma membrane"/>
    <property type="evidence" value="ECO:0007669"/>
    <property type="project" value="UniProtKB-ARBA"/>
</dbReference>
<evidence type="ECO:0000256" key="2">
    <source>
        <dbReference type="ARBA" id="ARBA00008921"/>
    </source>
</evidence>
<dbReference type="PANTHER" id="PTHR48423:SF1">
    <property type="entry name" value="INTERLEUKIN-27 RECEPTOR SUBUNIT ALPHA"/>
    <property type="match status" value="1"/>
</dbReference>
<dbReference type="InterPro" id="IPR010457">
    <property type="entry name" value="IgC2-like_lig-bd"/>
</dbReference>
<dbReference type="InterPro" id="IPR003961">
    <property type="entry name" value="FN3_dom"/>
</dbReference>
<proteinExistence type="inferred from homology"/>
<evidence type="ECO:0000256" key="6">
    <source>
        <dbReference type="ARBA" id="ARBA00022989"/>
    </source>
</evidence>
<feature type="chain" id="PRO_5018197596" evidence="12">
    <location>
        <begin position="19"/>
        <end position="825"/>
    </location>
</feature>
<dbReference type="InterPro" id="IPR013783">
    <property type="entry name" value="Ig-like_fold"/>
</dbReference>
<keyword evidence="9" id="KW-0325">Glycoprotein</keyword>
<dbReference type="AlphaFoldDB" id="A0A3P9MKD1"/>
<dbReference type="Pfam" id="PF06328">
    <property type="entry name" value="Lep_receptor_Ig"/>
    <property type="match status" value="1"/>
</dbReference>